<reference evidence="2 3" key="1">
    <citation type="submission" date="2020-03" db="EMBL/GenBank/DDBJ databases">
        <title>Dissostichus mawsoni Genome sequencing and assembly.</title>
        <authorList>
            <person name="Park H."/>
        </authorList>
    </citation>
    <scope>NUCLEOTIDE SEQUENCE [LARGE SCALE GENOMIC DNA]</scope>
    <source>
        <strain evidence="2">DM0001</strain>
        <tissue evidence="2">Muscle</tissue>
    </source>
</reference>
<evidence type="ECO:0000313" key="2">
    <source>
        <dbReference type="EMBL" id="KAF3857442.1"/>
    </source>
</evidence>
<sequence length="208" mass="23143">MGTPDCSARKTARLQRPAILARAPHVAELLSKVAPLWFSVVSASWIWLSNHMWATVILFWVRVPVLSEQMVEVEPRVSTASKFFTRQFFLAMRLAVRVRHTYRRNQRNDTEMVYTTTHSDSGQETFWHVGDDDTNEEDDGLQPAIPKDEGEDEEGDTQEDGHASDDVDEVLDLLGDGSFATIQTGSQTGDTTHDGTISGVDDDSSAST</sequence>
<organism evidence="2 3">
    <name type="scientific">Dissostichus mawsoni</name>
    <name type="common">Antarctic cod</name>
    <dbReference type="NCBI Taxonomy" id="36200"/>
    <lineage>
        <taxon>Eukaryota</taxon>
        <taxon>Metazoa</taxon>
        <taxon>Chordata</taxon>
        <taxon>Craniata</taxon>
        <taxon>Vertebrata</taxon>
        <taxon>Euteleostomi</taxon>
        <taxon>Actinopterygii</taxon>
        <taxon>Neopterygii</taxon>
        <taxon>Teleostei</taxon>
        <taxon>Neoteleostei</taxon>
        <taxon>Acanthomorphata</taxon>
        <taxon>Eupercaria</taxon>
        <taxon>Perciformes</taxon>
        <taxon>Notothenioidei</taxon>
        <taxon>Nototheniidae</taxon>
        <taxon>Dissostichus</taxon>
    </lineage>
</organism>
<dbReference type="Proteomes" id="UP000518266">
    <property type="component" value="Unassembled WGS sequence"/>
</dbReference>
<accession>A0A7J5Z6M9</accession>
<name>A0A7J5Z6M9_DISMA</name>
<evidence type="ECO:0000256" key="1">
    <source>
        <dbReference type="SAM" id="MobiDB-lite"/>
    </source>
</evidence>
<feature type="compositionally biased region" description="Acidic residues" evidence="1">
    <location>
        <begin position="149"/>
        <end position="158"/>
    </location>
</feature>
<feature type="compositionally biased region" description="Polar residues" evidence="1">
    <location>
        <begin position="180"/>
        <end position="190"/>
    </location>
</feature>
<feature type="region of interest" description="Disordered" evidence="1">
    <location>
        <begin position="116"/>
        <end position="208"/>
    </location>
</feature>
<proteinExistence type="predicted"/>
<keyword evidence="3" id="KW-1185">Reference proteome</keyword>
<dbReference type="OrthoDB" id="8197599at2759"/>
<protein>
    <submittedName>
        <fullName evidence="2">Uncharacterized protein</fullName>
    </submittedName>
</protein>
<comment type="caution">
    <text evidence="2">The sequence shown here is derived from an EMBL/GenBank/DDBJ whole genome shotgun (WGS) entry which is preliminary data.</text>
</comment>
<dbReference type="AlphaFoldDB" id="A0A7J5Z6M9"/>
<evidence type="ECO:0000313" key="3">
    <source>
        <dbReference type="Proteomes" id="UP000518266"/>
    </source>
</evidence>
<dbReference type="EMBL" id="JAAKFY010000005">
    <property type="protein sequence ID" value="KAF3857442.1"/>
    <property type="molecule type" value="Genomic_DNA"/>
</dbReference>
<gene>
    <name evidence="2" type="ORF">F7725_009301</name>
</gene>